<dbReference type="WBParaSite" id="TTAC_0000143801-mRNA-1">
    <property type="protein sequence ID" value="TTAC_0000143801-mRNA-1"/>
    <property type="gene ID" value="TTAC_0000143801"/>
</dbReference>
<feature type="region of interest" description="Disordered" evidence="3">
    <location>
        <begin position="202"/>
        <end position="234"/>
    </location>
</feature>
<dbReference type="InterPro" id="IPR036898">
    <property type="entry name" value="RNA_pol_Rpb7-like_N_sf"/>
</dbReference>
<evidence type="ECO:0000256" key="3">
    <source>
        <dbReference type="SAM" id="MobiDB-lite"/>
    </source>
</evidence>
<dbReference type="Proteomes" id="UP000274429">
    <property type="component" value="Unassembled WGS sequence"/>
</dbReference>
<evidence type="ECO:0000313" key="4">
    <source>
        <dbReference type="EMBL" id="VDM17975.1"/>
    </source>
</evidence>
<proteinExistence type="predicted"/>
<keyword evidence="2" id="KW-0804">Transcription</keyword>
<dbReference type="GO" id="GO:0000428">
    <property type="term" value="C:DNA-directed RNA polymerase complex"/>
    <property type="evidence" value="ECO:0007669"/>
    <property type="project" value="UniProtKB-KW"/>
</dbReference>
<organism evidence="6">
    <name type="scientific">Hydatigena taeniaeformis</name>
    <name type="common">Feline tapeworm</name>
    <name type="synonym">Taenia taeniaeformis</name>
    <dbReference type="NCBI Taxonomy" id="6205"/>
    <lineage>
        <taxon>Eukaryota</taxon>
        <taxon>Metazoa</taxon>
        <taxon>Spiralia</taxon>
        <taxon>Lophotrochozoa</taxon>
        <taxon>Platyhelminthes</taxon>
        <taxon>Cestoda</taxon>
        <taxon>Eucestoda</taxon>
        <taxon>Cyclophyllidea</taxon>
        <taxon>Taeniidae</taxon>
        <taxon>Hydatigera</taxon>
    </lineage>
</organism>
<dbReference type="STRING" id="6205.A0A0R3WL08"/>
<keyword evidence="1" id="KW-0240">DNA-directed RNA polymerase</keyword>
<gene>
    <name evidence="4" type="ORF">TTAC_LOCUS1425</name>
</gene>
<dbReference type="EMBL" id="UYWX01000307">
    <property type="protein sequence ID" value="VDM17975.1"/>
    <property type="molecule type" value="Genomic_DNA"/>
</dbReference>
<dbReference type="AlphaFoldDB" id="A0A0R3WL08"/>
<feature type="region of interest" description="Disordered" evidence="3">
    <location>
        <begin position="442"/>
        <end position="468"/>
    </location>
</feature>
<feature type="compositionally biased region" description="Polar residues" evidence="3">
    <location>
        <begin position="383"/>
        <end position="393"/>
    </location>
</feature>
<evidence type="ECO:0000313" key="6">
    <source>
        <dbReference type="WBParaSite" id="TTAC_0000143801-mRNA-1"/>
    </source>
</evidence>
<protein>
    <submittedName>
        <fullName evidence="6">DNA-directed RNA polymerase I subunit RPA43</fullName>
    </submittedName>
</protein>
<dbReference type="Gene3D" id="3.30.1490.120">
    <property type="entry name" value="RNA polymerase Rpb7-like, N-terminal domain"/>
    <property type="match status" value="1"/>
</dbReference>
<feature type="compositionally biased region" description="Acidic residues" evidence="3">
    <location>
        <begin position="450"/>
        <end position="459"/>
    </location>
</feature>
<evidence type="ECO:0000256" key="1">
    <source>
        <dbReference type="ARBA" id="ARBA00022478"/>
    </source>
</evidence>
<evidence type="ECO:0000256" key="2">
    <source>
        <dbReference type="ARBA" id="ARBA00023163"/>
    </source>
</evidence>
<feature type="region of interest" description="Disordered" evidence="3">
    <location>
        <begin position="378"/>
        <end position="425"/>
    </location>
</feature>
<reference evidence="6" key="1">
    <citation type="submission" date="2017-02" db="UniProtKB">
        <authorList>
            <consortium name="WormBaseParasite"/>
        </authorList>
    </citation>
    <scope>IDENTIFICATION</scope>
</reference>
<sequence length="468" mass="52211">MTEVQWLLSLNLNPLQLSAPRRALYFYVRSQLNKYVPDLRGILIGINKRSEAIHPSPGLATPRDDGAHCIIRFLPEYPFARVNFSVNATVFRASVGLRLNAMVNAVKPQRIICRYEDTFSFNIIIPLQGEDAEPLPNEAESGDPVSIFPRDLVQVELSRVVCPPIGHGMHLWGRILSVLERGNLAKKVLGLPFDNEVEETETASHLQVKKSKKRTLGETEAQEEMTPVKKKKRSKLLEGNYAGENEGCSVRLNKTEQLQETSELVIQRNATSEKAARKRKSRNHEVAENPVQAVEDEAGLELIHDSLDQLSPDLATLSKHTKAEKHVTVEGEVVDLHGVVRCESVSVSAQNTSKKPQTITRKRAKKLVHLKVDPDSALAPSVNRRTSSESTLNEAVSMVEAEDEEEAETPVARKRPATSVRLQVDPKESLQQHWYLVRKLEQSPDISTSSEEEEEEEGADVATVVTRG</sequence>
<dbReference type="OrthoDB" id="10250504at2759"/>
<keyword evidence="5" id="KW-1185">Reference proteome</keyword>
<evidence type="ECO:0000313" key="5">
    <source>
        <dbReference type="Proteomes" id="UP000274429"/>
    </source>
</evidence>
<name>A0A0R3WL08_HYDTA</name>
<accession>A0A0R3WL08</accession>
<reference evidence="4 5" key="2">
    <citation type="submission" date="2018-11" db="EMBL/GenBank/DDBJ databases">
        <authorList>
            <consortium name="Pathogen Informatics"/>
        </authorList>
    </citation>
    <scope>NUCLEOTIDE SEQUENCE [LARGE SCALE GENOMIC DNA]</scope>
</reference>